<reference evidence="2" key="1">
    <citation type="submission" date="2023-03" db="EMBL/GenBank/DDBJ databases">
        <title>Massive genome expansion in bonnet fungi (Mycena s.s.) driven by repeated elements and novel gene families across ecological guilds.</title>
        <authorList>
            <consortium name="Lawrence Berkeley National Laboratory"/>
            <person name="Harder C.B."/>
            <person name="Miyauchi S."/>
            <person name="Viragh M."/>
            <person name="Kuo A."/>
            <person name="Thoen E."/>
            <person name="Andreopoulos B."/>
            <person name="Lu D."/>
            <person name="Skrede I."/>
            <person name="Drula E."/>
            <person name="Henrissat B."/>
            <person name="Morin E."/>
            <person name="Kohler A."/>
            <person name="Barry K."/>
            <person name="LaButti K."/>
            <person name="Morin E."/>
            <person name="Salamov A."/>
            <person name="Lipzen A."/>
            <person name="Mereny Z."/>
            <person name="Hegedus B."/>
            <person name="Baldrian P."/>
            <person name="Stursova M."/>
            <person name="Weitz H."/>
            <person name="Taylor A."/>
            <person name="Grigoriev I.V."/>
            <person name="Nagy L.G."/>
            <person name="Martin F."/>
            <person name="Kauserud H."/>
        </authorList>
    </citation>
    <scope>NUCLEOTIDE SEQUENCE</scope>
    <source>
        <strain evidence="2">CBHHK173m</strain>
    </source>
</reference>
<dbReference type="AlphaFoldDB" id="A0AAD6XH83"/>
<name>A0AAD6XH83_9AGAR</name>
<keyword evidence="3" id="KW-1185">Reference proteome</keyword>
<feature type="signal peptide" evidence="1">
    <location>
        <begin position="1"/>
        <end position="24"/>
    </location>
</feature>
<evidence type="ECO:0000256" key="1">
    <source>
        <dbReference type="SAM" id="SignalP"/>
    </source>
</evidence>
<accession>A0AAD6XH83</accession>
<protein>
    <submittedName>
        <fullName evidence="2">Uncharacterized protein</fullName>
    </submittedName>
</protein>
<comment type="caution">
    <text evidence="2">The sequence shown here is derived from an EMBL/GenBank/DDBJ whole genome shotgun (WGS) entry which is preliminary data.</text>
</comment>
<dbReference type="PROSITE" id="PS51257">
    <property type="entry name" value="PROKAR_LIPOPROTEIN"/>
    <property type="match status" value="1"/>
</dbReference>
<keyword evidence="1" id="KW-0732">Signal</keyword>
<feature type="chain" id="PRO_5042009172" evidence="1">
    <location>
        <begin position="25"/>
        <end position="345"/>
    </location>
</feature>
<organism evidence="2 3">
    <name type="scientific">Mycena belliarum</name>
    <dbReference type="NCBI Taxonomy" id="1033014"/>
    <lineage>
        <taxon>Eukaryota</taxon>
        <taxon>Fungi</taxon>
        <taxon>Dikarya</taxon>
        <taxon>Basidiomycota</taxon>
        <taxon>Agaricomycotina</taxon>
        <taxon>Agaricomycetes</taxon>
        <taxon>Agaricomycetidae</taxon>
        <taxon>Agaricales</taxon>
        <taxon>Marasmiineae</taxon>
        <taxon>Mycenaceae</taxon>
        <taxon>Mycena</taxon>
    </lineage>
</organism>
<evidence type="ECO:0000313" key="3">
    <source>
        <dbReference type="Proteomes" id="UP001222325"/>
    </source>
</evidence>
<dbReference type="EMBL" id="JARJCN010000241">
    <property type="protein sequence ID" value="KAJ7061905.1"/>
    <property type="molecule type" value="Genomic_DNA"/>
</dbReference>
<proteinExistence type="predicted"/>
<sequence>MASGAKVQPIIFTIGLHQLLTAACSLVRPPHPAPRSSAMLALARPPRSPTVYPLALARDATRLHSFGQRLAERCNSEASDRRPCVPARGTFPPTLMDLRNYAIGGGGVFRAPLDKHLRIRKSLRARGSCRVAAGLAVPRCCGRESVASHSDATHCTKRRDRLLSLSRHWVDHTVSGLARRRRIRLGDIDVLSGLIQFKDASGITYSQILSINEYRICPVEPVDHEHLMWRLGASWNAPNLASKGSDGAGCMDGHRARRPTRLWGLGSRDAPKSEISAYFVQVAQSPACGGLQARSVPDTRLGCRYRRVRKWGWNCAGVTCQRSCTLFVDLAEIIRMDLRGVSAGR</sequence>
<gene>
    <name evidence="2" type="ORF">B0H15DRAFT_807916</name>
</gene>
<evidence type="ECO:0000313" key="2">
    <source>
        <dbReference type="EMBL" id="KAJ7061905.1"/>
    </source>
</evidence>
<dbReference type="Proteomes" id="UP001222325">
    <property type="component" value="Unassembled WGS sequence"/>
</dbReference>